<evidence type="ECO:0000256" key="2">
    <source>
        <dbReference type="ARBA" id="ARBA00005887"/>
    </source>
</evidence>
<name>A0A0F9K8Z5_9ZZZZ</name>
<organism evidence="10">
    <name type="scientific">marine sediment metagenome</name>
    <dbReference type="NCBI Taxonomy" id="412755"/>
    <lineage>
        <taxon>unclassified sequences</taxon>
        <taxon>metagenomes</taxon>
        <taxon>ecological metagenomes</taxon>
    </lineage>
</organism>
<feature type="domain" description="Ammonium transporter AmtB-like" evidence="9">
    <location>
        <begin position="54"/>
        <end position="253"/>
    </location>
</feature>
<feature type="transmembrane region" description="Helical" evidence="8">
    <location>
        <begin position="174"/>
        <end position="193"/>
    </location>
</feature>
<dbReference type="SUPFAM" id="SSF111352">
    <property type="entry name" value="Ammonium transporter"/>
    <property type="match status" value="1"/>
</dbReference>
<gene>
    <name evidence="10" type="ORF">LCGC14_1731940</name>
</gene>
<dbReference type="PANTHER" id="PTHR11730">
    <property type="entry name" value="AMMONIUM TRANSPORTER"/>
    <property type="match status" value="1"/>
</dbReference>
<protein>
    <recommendedName>
        <fullName evidence="9">Ammonium transporter AmtB-like domain-containing protein</fullName>
    </recommendedName>
</protein>
<evidence type="ECO:0000313" key="10">
    <source>
        <dbReference type="EMBL" id="KKM07638.1"/>
    </source>
</evidence>
<keyword evidence="5 8" id="KW-1133">Transmembrane helix</keyword>
<evidence type="ECO:0000256" key="8">
    <source>
        <dbReference type="SAM" id="Phobius"/>
    </source>
</evidence>
<feature type="transmembrane region" description="Helical" evidence="8">
    <location>
        <begin position="213"/>
        <end position="231"/>
    </location>
</feature>
<feature type="transmembrane region" description="Helical" evidence="8">
    <location>
        <begin position="52"/>
        <end position="78"/>
    </location>
</feature>
<feature type="transmembrane region" description="Helical" evidence="8">
    <location>
        <begin position="90"/>
        <end position="117"/>
    </location>
</feature>
<accession>A0A0F9K8Z5</accession>
<dbReference type="EMBL" id="LAZR01015726">
    <property type="protein sequence ID" value="KKM07638.1"/>
    <property type="molecule type" value="Genomic_DNA"/>
</dbReference>
<evidence type="ECO:0000256" key="4">
    <source>
        <dbReference type="ARBA" id="ARBA00022692"/>
    </source>
</evidence>
<comment type="subcellular location">
    <subcellularLocation>
        <location evidence="1">Membrane</location>
        <topology evidence="1">Multi-pass membrane protein</topology>
    </subcellularLocation>
</comment>
<comment type="caution">
    <text evidence="10">The sequence shown here is derived from an EMBL/GenBank/DDBJ whole genome shotgun (WGS) entry which is preliminary data.</text>
</comment>
<evidence type="ECO:0000256" key="6">
    <source>
        <dbReference type="ARBA" id="ARBA00023136"/>
    </source>
</evidence>
<dbReference type="AlphaFoldDB" id="A0A0F9K8Z5"/>
<evidence type="ECO:0000256" key="5">
    <source>
        <dbReference type="ARBA" id="ARBA00022989"/>
    </source>
</evidence>
<evidence type="ECO:0000259" key="9">
    <source>
        <dbReference type="Pfam" id="PF00909"/>
    </source>
</evidence>
<evidence type="ECO:0000256" key="3">
    <source>
        <dbReference type="ARBA" id="ARBA00022448"/>
    </source>
</evidence>
<dbReference type="GO" id="GO:0016020">
    <property type="term" value="C:membrane"/>
    <property type="evidence" value="ECO:0007669"/>
    <property type="project" value="UniProtKB-SubCell"/>
</dbReference>
<keyword evidence="3" id="KW-0813">Transport</keyword>
<dbReference type="InterPro" id="IPR018047">
    <property type="entry name" value="Ammonium_transpt_CS"/>
</dbReference>
<dbReference type="Gene3D" id="1.10.3430.10">
    <property type="entry name" value="Ammonium transporter AmtB like domains"/>
    <property type="match status" value="1"/>
</dbReference>
<dbReference type="PROSITE" id="PS01219">
    <property type="entry name" value="AMMONIUM_TRANSP"/>
    <property type="match status" value="1"/>
</dbReference>
<reference evidence="10" key="1">
    <citation type="journal article" date="2015" name="Nature">
        <title>Complex archaea that bridge the gap between prokaryotes and eukaryotes.</title>
        <authorList>
            <person name="Spang A."/>
            <person name="Saw J.H."/>
            <person name="Jorgensen S.L."/>
            <person name="Zaremba-Niedzwiedzka K."/>
            <person name="Martijn J."/>
            <person name="Lind A.E."/>
            <person name="van Eijk R."/>
            <person name="Schleper C."/>
            <person name="Guy L."/>
            <person name="Ettema T.J."/>
        </authorList>
    </citation>
    <scope>NUCLEOTIDE SEQUENCE</scope>
</reference>
<evidence type="ECO:0000256" key="1">
    <source>
        <dbReference type="ARBA" id="ARBA00004141"/>
    </source>
</evidence>
<feature type="non-terminal residue" evidence="10">
    <location>
        <position position="254"/>
    </location>
</feature>
<keyword evidence="6 8" id="KW-0472">Membrane</keyword>
<keyword evidence="4 8" id="KW-0812">Transmembrane</keyword>
<keyword evidence="7" id="KW-0924">Ammonia transport</keyword>
<dbReference type="InterPro" id="IPR024041">
    <property type="entry name" value="NH4_transpt_AmtB-like_dom"/>
</dbReference>
<dbReference type="InterPro" id="IPR029020">
    <property type="entry name" value="Ammonium/urea_transptr"/>
</dbReference>
<proteinExistence type="inferred from homology"/>
<dbReference type="PANTHER" id="PTHR11730:SF6">
    <property type="entry name" value="AMMONIUM TRANSPORTER"/>
    <property type="match status" value="1"/>
</dbReference>
<dbReference type="GO" id="GO:0097272">
    <property type="term" value="P:ammonium homeostasis"/>
    <property type="evidence" value="ECO:0007669"/>
    <property type="project" value="TreeGrafter"/>
</dbReference>
<evidence type="ECO:0000256" key="7">
    <source>
        <dbReference type="ARBA" id="ARBA00023177"/>
    </source>
</evidence>
<sequence length="254" mass="27799">MIIRNIKWVIFPIIVVIVLFAASQLTKAADPSSSFTIYSEIRDIEGVKISIDLAWTLLCGFLVFNMQAGFAFLGAGFLQKKNTLNYLTMSFMDFCVGALIFWAFGFALMFGGSFLAFGLDWGNTLIGFSGFFLAGDSFDFSTSKLWLFQMMFAAAACTIVAGAVAERFKFHTHLIYSMILCGVLYPVYGHWVWGGGWLANLPFGSGMRDFAGSGVVHGVGGLVAFVGAWMVGPRFGKYNPNGTPNIIHGHNLSY</sequence>
<dbReference type="GO" id="GO:0008519">
    <property type="term" value="F:ammonium channel activity"/>
    <property type="evidence" value="ECO:0007669"/>
    <property type="project" value="InterPro"/>
</dbReference>
<dbReference type="Pfam" id="PF00909">
    <property type="entry name" value="Ammonium_transp"/>
    <property type="match status" value="1"/>
</dbReference>
<feature type="transmembrane region" description="Helical" evidence="8">
    <location>
        <begin position="146"/>
        <end position="165"/>
    </location>
</feature>
<comment type="similarity">
    <text evidence="2">Belongs to the ammonia transporter channel (TC 1.A.11.2) family.</text>
</comment>